<name>A0A5S3YZ57_9GAMM</name>
<protein>
    <submittedName>
        <fullName evidence="1">Uncharacterized protein</fullName>
    </submittedName>
</protein>
<dbReference type="EMBL" id="PNCG01000155">
    <property type="protein sequence ID" value="TMP83381.1"/>
    <property type="molecule type" value="Genomic_DNA"/>
</dbReference>
<dbReference type="AlphaFoldDB" id="A0A5S3YZ57"/>
<sequence>PHCISKSEILLDGKGMCAYLKKRAGEIVAKGVPANSVQKMEIHRISLCNFLHDGMNEKYTGGAIAEKLMWSNRVV</sequence>
<organism evidence="1 2">
    <name type="scientific">Pseudoalteromonas ruthenica</name>
    <dbReference type="NCBI Taxonomy" id="151081"/>
    <lineage>
        <taxon>Bacteria</taxon>
        <taxon>Pseudomonadati</taxon>
        <taxon>Pseudomonadota</taxon>
        <taxon>Gammaproteobacteria</taxon>
        <taxon>Alteromonadales</taxon>
        <taxon>Pseudoalteromonadaceae</taxon>
        <taxon>Pseudoalteromonas</taxon>
    </lineage>
</organism>
<accession>A0A5S3YZ57</accession>
<feature type="non-terminal residue" evidence="1">
    <location>
        <position position="1"/>
    </location>
</feature>
<reference evidence="1 2" key="1">
    <citation type="submission" date="2017-12" db="EMBL/GenBank/DDBJ databases">
        <authorList>
            <person name="Paulsen S."/>
            <person name="Gram L.K."/>
        </authorList>
    </citation>
    <scope>NUCLEOTIDE SEQUENCE [LARGE SCALE GENOMIC DNA]</scope>
    <source>
        <strain evidence="1 2">S2897</strain>
    </source>
</reference>
<comment type="caution">
    <text evidence="1">The sequence shown here is derived from an EMBL/GenBank/DDBJ whole genome shotgun (WGS) entry which is preliminary data.</text>
</comment>
<gene>
    <name evidence="1" type="ORF">CWC05_19480</name>
</gene>
<dbReference type="Proteomes" id="UP000305874">
    <property type="component" value="Unassembled WGS sequence"/>
</dbReference>
<evidence type="ECO:0000313" key="1">
    <source>
        <dbReference type="EMBL" id="TMP83381.1"/>
    </source>
</evidence>
<feature type="non-terminal residue" evidence="1">
    <location>
        <position position="75"/>
    </location>
</feature>
<proteinExistence type="predicted"/>
<reference evidence="2" key="2">
    <citation type="submission" date="2019-06" db="EMBL/GenBank/DDBJ databases">
        <title>Co-occurence of chitin degradation, pigmentation and bioactivity in marine Pseudoalteromonas.</title>
        <authorList>
            <person name="Sonnenschein E.C."/>
            <person name="Bech P.K."/>
        </authorList>
    </citation>
    <scope>NUCLEOTIDE SEQUENCE [LARGE SCALE GENOMIC DNA]</scope>
    <source>
        <strain evidence="2">S2897</strain>
    </source>
</reference>
<evidence type="ECO:0000313" key="2">
    <source>
        <dbReference type="Proteomes" id="UP000305874"/>
    </source>
</evidence>